<keyword evidence="1" id="KW-0812">Transmembrane</keyword>
<feature type="transmembrane region" description="Helical" evidence="1">
    <location>
        <begin position="97"/>
        <end position="119"/>
    </location>
</feature>
<evidence type="ECO:0000313" key="2">
    <source>
        <dbReference type="EMBL" id="MBX64977.1"/>
    </source>
</evidence>
<keyword evidence="1" id="KW-1133">Transmembrane helix</keyword>
<reference evidence="2" key="1">
    <citation type="submission" date="2018-02" db="EMBL/GenBank/DDBJ databases">
        <title>Rhizophora mucronata_Transcriptome.</title>
        <authorList>
            <person name="Meera S.P."/>
            <person name="Sreeshan A."/>
            <person name="Augustine A."/>
        </authorList>
    </citation>
    <scope>NUCLEOTIDE SEQUENCE</scope>
    <source>
        <tissue evidence="2">Leaf</tissue>
    </source>
</reference>
<proteinExistence type="predicted"/>
<dbReference type="EMBL" id="GGEC01084493">
    <property type="protein sequence ID" value="MBX64977.1"/>
    <property type="molecule type" value="Transcribed_RNA"/>
</dbReference>
<accession>A0A2P2QDL7</accession>
<name>A0A2P2QDL7_RHIMU</name>
<protein>
    <submittedName>
        <fullName evidence="2">Uncharacterized protein</fullName>
    </submittedName>
</protein>
<evidence type="ECO:0000256" key="1">
    <source>
        <dbReference type="SAM" id="Phobius"/>
    </source>
</evidence>
<sequence>MKLHLQCNQKLPLSVIICHQPGSQPSILNHQHGCYHISIFNIMKQKWRIHRAVRTPDFLNPNQTELHYTILNSIYLNIGQLTPKRLDLQFSLISLNILKYLCMDLLMPIMYLHLILRLVGNKKDKCP</sequence>
<organism evidence="2">
    <name type="scientific">Rhizophora mucronata</name>
    <name type="common">Asiatic mangrove</name>
    <dbReference type="NCBI Taxonomy" id="61149"/>
    <lineage>
        <taxon>Eukaryota</taxon>
        <taxon>Viridiplantae</taxon>
        <taxon>Streptophyta</taxon>
        <taxon>Embryophyta</taxon>
        <taxon>Tracheophyta</taxon>
        <taxon>Spermatophyta</taxon>
        <taxon>Magnoliopsida</taxon>
        <taxon>eudicotyledons</taxon>
        <taxon>Gunneridae</taxon>
        <taxon>Pentapetalae</taxon>
        <taxon>rosids</taxon>
        <taxon>fabids</taxon>
        <taxon>Malpighiales</taxon>
        <taxon>Rhizophoraceae</taxon>
        <taxon>Rhizophora</taxon>
    </lineage>
</organism>
<keyword evidence="1" id="KW-0472">Membrane</keyword>
<dbReference type="AlphaFoldDB" id="A0A2P2QDL7"/>